<protein>
    <submittedName>
        <fullName evidence="1">Uncharacterized protein</fullName>
    </submittedName>
</protein>
<organism evidence="1 2">
    <name type="scientific">Jeotgalibacillus campisalis</name>
    <dbReference type="NCBI Taxonomy" id="220754"/>
    <lineage>
        <taxon>Bacteria</taxon>
        <taxon>Bacillati</taxon>
        <taxon>Bacillota</taxon>
        <taxon>Bacilli</taxon>
        <taxon>Bacillales</taxon>
        <taxon>Caryophanaceae</taxon>
        <taxon>Jeotgalibacillus</taxon>
    </lineage>
</organism>
<dbReference type="Proteomes" id="UP000031972">
    <property type="component" value="Unassembled WGS sequence"/>
</dbReference>
<dbReference type="RefSeq" id="WP_041054994.1">
    <property type="nucleotide sequence ID" value="NZ_JXRR01000008.1"/>
</dbReference>
<dbReference type="EMBL" id="JXRR01000008">
    <property type="protein sequence ID" value="KIL50845.1"/>
    <property type="molecule type" value="Genomic_DNA"/>
</dbReference>
<gene>
    <name evidence="1" type="ORF">KR50_07260</name>
</gene>
<accession>A0A0C2RKT1</accession>
<dbReference type="AlphaFoldDB" id="A0A0C2RKT1"/>
<keyword evidence="2" id="KW-1185">Reference proteome</keyword>
<name>A0A0C2RKT1_9BACL</name>
<dbReference type="OrthoDB" id="2353561at2"/>
<sequence>MRNRKGSKRFENHDPIEETENVYAILPPPGTIIGEATEEEMETAAALEIRHMAFVRLQDMNIRFDGVSYKEILKEFREFETDSSAFWRGVCRRLSVPYEWAIRIDHANGPIYIGDTGEHELLEIEETD</sequence>
<dbReference type="PATRIC" id="fig|220754.4.peg.744"/>
<evidence type="ECO:0000313" key="2">
    <source>
        <dbReference type="Proteomes" id="UP000031972"/>
    </source>
</evidence>
<evidence type="ECO:0000313" key="1">
    <source>
        <dbReference type="EMBL" id="KIL50845.1"/>
    </source>
</evidence>
<reference evidence="1 2" key="1">
    <citation type="submission" date="2015-01" db="EMBL/GenBank/DDBJ databases">
        <title>Jeotgalibacillus campisalis genome sequencing.</title>
        <authorList>
            <person name="Goh K.M."/>
            <person name="Chan K.-G."/>
            <person name="Yaakop A.S."/>
            <person name="Ee R."/>
            <person name="Gan H.M."/>
            <person name="Chan C.S."/>
        </authorList>
    </citation>
    <scope>NUCLEOTIDE SEQUENCE [LARGE SCALE GENOMIC DNA]</scope>
    <source>
        <strain evidence="1 2">SF-57</strain>
    </source>
</reference>
<comment type="caution">
    <text evidence="1">The sequence shown here is derived from an EMBL/GenBank/DDBJ whole genome shotgun (WGS) entry which is preliminary data.</text>
</comment>
<proteinExistence type="predicted"/>